<keyword evidence="3" id="KW-1185">Reference proteome</keyword>
<comment type="caution">
    <text evidence="2">The sequence shown here is derived from an EMBL/GenBank/DDBJ whole genome shotgun (WGS) entry which is preliminary data.</text>
</comment>
<evidence type="ECO:0000256" key="1">
    <source>
        <dbReference type="SAM" id="MobiDB-lite"/>
    </source>
</evidence>
<reference evidence="2" key="1">
    <citation type="journal article" date="2023" name="Insect Mol. Biol.">
        <title>Genome sequencing provides insights into the evolution of gene families encoding plant cell wall-degrading enzymes in longhorned beetles.</title>
        <authorList>
            <person name="Shin N.R."/>
            <person name="Okamura Y."/>
            <person name="Kirsch R."/>
            <person name="Pauchet Y."/>
        </authorList>
    </citation>
    <scope>NUCLEOTIDE SEQUENCE</scope>
    <source>
        <strain evidence="2">AMC_N1</strain>
    </source>
</reference>
<evidence type="ECO:0000313" key="2">
    <source>
        <dbReference type="EMBL" id="KAJ8954580.1"/>
    </source>
</evidence>
<organism evidence="2 3">
    <name type="scientific">Aromia moschata</name>
    <dbReference type="NCBI Taxonomy" id="1265417"/>
    <lineage>
        <taxon>Eukaryota</taxon>
        <taxon>Metazoa</taxon>
        <taxon>Ecdysozoa</taxon>
        <taxon>Arthropoda</taxon>
        <taxon>Hexapoda</taxon>
        <taxon>Insecta</taxon>
        <taxon>Pterygota</taxon>
        <taxon>Neoptera</taxon>
        <taxon>Endopterygota</taxon>
        <taxon>Coleoptera</taxon>
        <taxon>Polyphaga</taxon>
        <taxon>Cucujiformia</taxon>
        <taxon>Chrysomeloidea</taxon>
        <taxon>Cerambycidae</taxon>
        <taxon>Cerambycinae</taxon>
        <taxon>Callichromatini</taxon>
        <taxon>Aromia</taxon>
    </lineage>
</organism>
<name>A0AAV8YV13_9CUCU</name>
<accession>A0AAV8YV13</accession>
<evidence type="ECO:0000313" key="3">
    <source>
        <dbReference type="Proteomes" id="UP001162162"/>
    </source>
</evidence>
<protein>
    <submittedName>
        <fullName evidence="2">Uncharacterized protein</fullName>
    </submittedName>
</protein>
<feature type="region of interest" description="Disordered" evidence="1">
    <location>
        <begin position="157"/>
        <end position="210"/>
    </location>
</feature>
<dbReference type="AlphaFoldDB" id="A0AAV8YV13"/>
<sequence length="297" mass="33870">MDNRMLVGADFLRNASIILDMGSSTWYFREDTHTTYEFLDDPTVASFHVELREDEGSGLDEEQRGSLLKLLSNYSTTFARRGAPTPSAEHCIVVKETQKPIAVTPNRHADPKKKILLPLYLQLVPHFSENSKRQLETEADELLKRVRSIEHPRIKIKSCDKPEEIDGKTTQSLSRQPRGIDGKVSRFGNDPVHRRRRNPPDDSEEEKRKAQEVWSWSLPEGGCKNQRGRVVTPGLFTAPIIVRNVVVARQHQQVVMGHAQVVYLPSSPFIIIKKSRTKETELVRYLGIKSVRLQEAL</sequence>
<dbReference type="EMBL" id="JAPWTK010000046">
    <property type="protein sequence ID" value="KAJ8954580.1"/>
    <property type="molecule type" value="Genomic_DNA"/>
</dbReference>
<feature type="compositionally biased region" description="Basic and acidic residues" evidence="1">
    <location>
        <begin position="157"/>
        <end position="167"/>
    </location>
</feature>
<proteinExistence type="predicted"/>
<gene>
    <name evidence="2" type="ORF">NQ318_003111</name>
</gene>
<dbReference type="Proteomes" id="UP001162162">
    <property type="component" value="Unassembled WGS sequence"/>
</dbReference>